<dbReference type="Proteomes" id="UP000177092">
    <property type="component" value="Unassembled WGS sequence"/>
</dbReference>
<dbReference type="InterPro" id="IPR036165">
    <property type="entry name" value="YefM-like_sf"/>
</dbReference>
<dbReference type="SUPFAM" id="SSF143120">
    <property type="entry name" value="YefM-like"/>
    <property type="match status" value="1"/>
</dbReference>
<protein>
    <submittedName>
        <fullName evidence="2">Uncharacterized protein</fullName>
    </submittedName>
</protein>
<sequence length="79" mass="8869">MNQLTVGQFKSKFSEVLAQVLQGASVGITYGKNKKKVAALVPYKKYLKHTKFTLGILKGKASFKIHNNFKMTDETFLKS</sequence>
<organism evidence="2 3">
    <name type="scientific">Candidatus Gottesmanbacteria bacterium RIFCSPHIGHO2_02_FULL_40_13</name>
    <dbReference type="NCBI Taxonomy" id="1798384"/>
    <lineage>
        <taxon>Bacteria</taxon>
        <taxon>Candidatus Gottesmaniibacteriota</taxon>
    </lineage>
</organism>
<dbReference type="AlphaFoldDB" id="A0A1F6A6T1"/>
<evidence type="ECO:0000313" key="3">
    <source>
        <dbReference type="Proteomes" id="UP000177092"/>
    </source>
</evidence>
<evidence type="ECO:0000313" key="2">
    <source>
        <dbReference type="EMBL" id="OGG20439.1"/>
    </source>
</evidence>
<accession>A0A1F6A6T1</accession>
<name>A0A1F6A6T1_9BACT</name>
<gene>
    <name evidence="2" type="ORF">A3D03_01730</name>
</gene>
<evidence type="ECO:0000256" key="1">
    <source>
        <dbReference type="ARBA" id="ARBA00009981"/>
    </source>
</evidence>
<proteinExistence type="inferred from homology"/>
<comment type="similarity">
    <text evidence="1">Belongs to the phD/YefM antitoxin family.</text>
</comment>
<reference evidence="2 3" key="1">
    <citation type="journal article" date="2016" name="Nat. Commun.">
        <title>Thousands of microbial genomes shed light on interconnected biogeochemical processes in an aquifer system.</title>
        <authorList>
            <person name="Anantharaman K."/>
            <person name="Brown C.T."/>
            <person name="Hug L.A."/>
            <person name="Sharon I."/>
            <person name="Castelle C.J."/>
            <person name="Probst A.J."/>
            <person name="Thomas B.C."/>
            <person name="Singh A."/>
            <person name="Wilkins M.J."/>
            <person name="Karaoz U."/>
            <person name="Brodie E.L."/>
            <person name="Williams K.H."/>
            <person name="Hubbard S.S."/>
            <person name="Banfield J.F."/>
        </authorList>
    </citation>
    <scope>NUCLEOTIDE SEQUENCE [LARGE SCALE GENOMIC DNA]</scope>
</reference>
<comment type="caution">
    <text evidence="2">The sequence shown here is derived from an EMBL/GenBank/DDBJ whole genome shotgun (WGS) entry which is preliminary data.</text>
</comment>
<dbReference type="EMBL" id="MFJN01000047">
    <property type="protein sequence ID" value="OGG20439.1"/>
    <property type="molecule type" value="Genomic_DNA"/>
</dbReference>